<dbReference type="PANTHER" id="PTHR22930:SF85">
    <property type="entry name" value="GH03217P-RELATED"/>
    <property type="match status" value="1"/>
</dbReference>
<evidence type="ECO:0000256" key="6">
    <source>
        <dbReference type="ARBA" id="ARBA00022801"/>
    </source>
</evidence>
<protein>
    <recommendedName>
        <fullName evidence="8">DDE Tnp4 domain-containing protein</fullName>
    </recommendedName>
</protein>
<dbReference type="InterPro" id="IPR045249">
    <property type="entry name" value="HARBI1-like"/>
</dbReference>
<keyword evidence="7" id="KW-0539">Nucleus</keyword>
<evidence type="ECO:0000256" key="7">
    <source>
        <dbReference type="ARBA" id="ARBA00023242"/>
    </source>
</evidence>
<dbReference type="GO" id="GO:0046872">
    <property type="term" value="F:metal ion binding"/>
    <property type="evidence" value="ECO:0007669"/>
    <property type="project" value="UniProtKB-KW"/>
</dbReference>
<keyword evidence="10" id="KW-1185">Reference proteome</keyword>
<evidence type="ECO:0000313" key="10">
    <source>
        <dbReference type="Proteomes" id="UP001215151"/>
    </source>
</evidence>
<evidence type="ECO:0000256" key="2">
    <source>
        <dbReference type="ARBA" id="ARBA00004123"/>
    </source>
</evidence>
<dbReference type="Pfam" id="PF13359">
    <property type="entry name" value="DDE_Tnp_4"/>
    <property type="match status" value="1"/>
</dbReference>
<evidence type="ECO:0000259" key="8">
    <source>
        <dbReference type="Pfam" id="PF13359"/>
    </source>
</evidence>
<feature type="domain" description="DDE Tnp4" evidence="8">
    <location>
        <begin position="218"/>
        <end position="377"/>
    </location>
</feature>
<accession>A0AAD7X4L9</accession>
<evidence type="ECO:0000256" key="3">
    <source>
        <dbReference type="ARBA" id="ARBA00006958"/>
    </source>
</evidence>
<dbReference type="GO" id="GO:0005634">
    <property type="term" value="C:nucleus"/>
    <property type="evidence" value="ECO:0007669"/>
    <property type="project" value="UniProtKB-SubCell"/>
</dbReference>
<dbReference type="AlphaFoldDB" id="A0AAD7X4L9"/>
<evidence type="ECO:0000256" key="1">
    <source>
        <dbReference type="ARBA" id="ARBA00001968"/>
    </source>
</evidence>
<dbReference type="GO" id="GO:0004518">
    <property type="term" value="F:nuclease activity"/>
    <property type="evidence" value="ECO:0007669"/>
    <property type="project" value="UniProtKB-KW"/>
</dbReference>
<keyword evidence="4" id="KW-0540">Nuclease</keyword>
<comment type="caution">
    <text evidence="9">The sequence shown here is derived from an EMBL/GenBank/DDBJ whole genome shotgun (WGS) entry which is preliminary data.</text>
</comment>
<sequence length="445" mass="50916">MPSVLKRKRDFEDALLVIGIQTLASSVILRESKRLRSSLATDPDVDEADHHYDIEKVASDVLFNASAGIIKLGSGLPSARGSYNQIPRCKEFFKVALGWPDREFRHTFRMSRDTFDRLVALLESNPLFTSTGKKPQRPVRYQLACFLMRYSVRGGDSLHAAKQLGIGLGTVFLYCRRVARALREIGLEILTWGNDERHKEVSEYIFEHFGFRDCIGIVDGSLIRLTKSPKVMGLVYYCRKKYPALNIQAVVDHECRFISFEMGWPGSVPDVSVWKQSTLWCHRRCYFKEGQYVLADKGYPSSPYTLRPFTEPELDEVPAAERTRRRNFNKQLSSIRIRVEHAFGRLKARFPALFDLTPSDDINETYRHLHAMLVLHNLCIDLGDSPDDFWTAGGGEGDERDIELPEYGGLLPDEDIAIPAQETDAWLRQEGHRKRTEILDELFPV</sequence>
<dbReference type="EMBL" id="JAPEVG010001149">
    <property type="protein sequence ID" value="KAJ8453822.1"/>
    <property type="molecule type" value="Genomic_DNA"/>
</dbReference>
<gene>
    <name evidence="9" type="ORF">ONZ51_g13383</name>
</gene>
<comment type="similarity">
    <text evidence="3">Belongs to the HARBI1 family.</text>
</comment>
<evidence type="ECO:0000256" key="4">
    <source>
        <dbReference type="ARBA" id="ARBA00022722"/>
    </source>
</evidence>
<dbReference type="GO" id="GO:0016787">
    <property type="term" value="F:hydrolase activity"/>
    <property type="evidence" value="ECO:0007669"/>
    <property type="project" value="UniProtKB-KW"/>
</dbReference>
<dbReference type="Proteomes" id="UP001215151">
    <property type="component" value="Unassembled WGS sequence"/>
</dbReference>
<comment type="subcellular location">
    <subcellularLocation>
        <location evidence="2">Nucleus</location>
    </subcellularLocation>
</comment>
<organism evidence="9 10">
    <name type="scientific">Trametes cubensis</name>
    <dbReference type="NCBI Taxonomy" id="1111947"/>
    <lineage>
        <taxon>Eukaryota</taxon>
        <taxon>Fungi</taxon>
        <taxon>Dikarya</taxon>
        <taxon>Basidiomycota</taxon>
        <taxon>Agaricomycotina</taxon>
        <taxon>Agaricomycetes</taxon>
        <taxon>Polyporales</taxon>
        <taxon>Polyporaceae</taxon>
        <taxon>Trametes</taxon>
    </lineage>
</organism>
<evidence type="ECO:0000313" key="9">
    <source>
        <dbReference type="EMBL" id="KAJ8453822.1"/>
    </source>
</evidence>
<dbReference type="InterPro" id="IPR027806">
    <property type="entry name" value="HARBI1_dom"/>
</dbReference>
<keyword evidence="5" id="KW-0479">Metal-binding</keyword>
<dbReference type="PANTHER" id="PTHR22930">
    <property type="match status" value="1"/>
</dbReference>
<evidence type="ECO:0000256" key="5">
    <source>
        <dbReference type="ARBA" id="ARBA00022723"/>
    </source>
</evidence>
<comment type="cofactor">
    <cofactor evidence="1">
        <name>a divalent metal cation</name>
        <dbReference type="ChEBI" id="CHEBI:60240"/>
    </cofactor>
</comment>
<name>A0AAD7X4L9_9APHY</name>
<keyword evidence="6" id="KW-0378">Hydrolase</keyword>
<proteinExistence type="inferred from homology"/>
<reference evidence="9" key="1">
    <citation type="submission" date="2022-11" db="EMBL/GenBank/DDBJ databases">
        <title>Genome Sequence of Cubamyces cubensis.</title>
        <authorList>
            <person name="Buettner E."/>
        </authorList>
    </citation>
    <scope>NUCLEOTIDE SEQUENCE</scope>
    <source>
        <strain evidence="9">MPL-01</strain>
    </source>
</reference>